<name>M9LQI0_PSEA3</name>
<proteinExistence type="predicted"/>
<dbReference type="Gene3D" id="2.130.10.80">
    <property type="entry name" value="Galactose oxidase/kelch, beta-propeller"/>
    <property type="match status" value="1"/>
</dbReference>
<gene>
    <name evidence="1" type="ORF">PANT_12c00145</name>
</gene>
<evidence type="ECO:0000313" key="1">
    <source>
        <dbReference type="EMBL" id="GAC74791.1"/>
    </source>
</evidence>
<evidence type="ECO:0000313" key="2">
    <source>
        <dbReference type="Proteomes" id="UP000011976"/>
    </source>
</evidence>
<dbReference type="STRING" id="1151754.M9LQI0"/>
<organism evidence="1 2">
    <name type="scientific">Pseudozyma antarctica (strain T-34)</name>
    <name type="common">Yeast</name>
    <name type="synonym">Candida antarctica</name>
    <dbReference type="NCBI Taxonomy" id="1151754"/>
    <lineage>
        <taxon>Eukaryota</taxon>
        <taxon>Fungi</taxon>
        <taxon>Dikarya</taxon>
        <taxon>Basidiomycota</taxon>
        <taxon>Ustilaginomycotina</taxon>
        <taxon>Ustilaginomycetes</taxon>
        <taxon>Ustilaginales</taxon>
        <taxon>Ustilaginaceae</taxon>
        <taxon>Moesziomyces</taxon>
    </lineage>
</organism>
<dbReference type="Proteomes" id="UP000011976">
    <property type="component" value="Unassembled WGS sequence"/>
</dbReference>
<sequence length="136" mass="14753">MDSKGAPYQPTWQQKGAYDSFVMTGASYSAPNTVAKNSLWSKVISLDLIPAAAYKIPAYPVVSKFFAFASWSGYTFGGAAQHQTAYTSWDLNNPNTQSEFVVANTRHDQFCPGLNALADGRVHINGGNADQATTMY</sequence>
<protein>
    <submittedName>
        <fullName evidence="1">Uncharacterized protein</fullName>
    </submittedName>
</protein>
<dbReference type="InterPro" id="IPR037293">
    <property type="entry name" value="Gal_Oxidase_central_sf"/>
</dbReference>
<accession>M9LQI0</accession>
<reference evidence="2" key="1">
    <citation type="journal article" date="2013" name="Genome Announc.">
        <title>Genome sequence of the basidiomycetous yeast Pseudozyma antarctica T-34, a producer of the glycolipid biosurfactants mannosylerythritol lipids.</title>
        <authorList>
            <person name="Morita T."/>
            <person name="Koike H."/>
            <person name="Koyama Y."/>
            <person name="Hagiwara H."/>
            <person name="Ito E."/>
            <person name="Fukuoka T."/>
            <person name="Imura T."/>
            <person name="Machida M."/>
            <person name="Kitamoto D."/>
        </authorList>
    </citation>
    <scope>NUCLEOTIDE SEQUENCE [LARGE SCALE GENOMIC DNA]</scope>
    <source>
        <strain evidence="2">T-34</strain>
    </source>
</reference>
<dbReference type="AlphaFoldDB" id="M9LQI0"/>
<dbReference type="EMBL" id="DF196778">
    <property type="protein sequence ID" value="GAC74791.1"/>
    <property type="molecule type" value="Genomic_DNA"/>
</dbReference>